<reference evidence="1 2" key="1">
    <citation type="submission" date="2020-04" db="EMBL/GenBank/DDBJ databases">
        <authorList>
            <person name="Laetsch R D."/>
            <person name="Stevens L."/>
            <person name="Kumar S."/>
            <person name="Blaxter L. M."/>
        </authorList>
    </citation>
    <scope>NUCLEOTIDE SEQUENCE [LARGE SCALE GENOMIC DNA]</scope>
</reference>
<dbReference type="EMBL" id="CADEPM010000014">
    <property type="protein sequence ID" value="CAB3411569.1"/>
    <property type="molecule type" value="Genomic_DNA"/>
</dbReference>
<evidence type="ECO:0000313" key="1">
    <source>
        <dbReference type="EMBL" id="CAB3411569.1"/>
    </source>
</evidence>
<protein>
    <submittedName>
        <fullName evidence="1">Uncharacterized protein</fullName>
    </submittedName>
</protein>
<dbReference type="Proteomes" id="UP000494206">
    <property type="component" value="Unassembled WGS sequence"/>
</dbReference>
<accession>A0A8S1FF79</accession>
<sequence>MQQAEREERYYSWEALEPLIDRCRERFSFCLSQENPRQDRMIFDICDQFTNALGSLSPNNPENIRECADELIRIIDEIQNLIDENELLDH</sequence>
<keyword evidence="2" id="KW-1185">Reference proteome</keyword>
<proteinExistence type="predicted"/>
<organism evidence="1 2">
    <name type="scientific">Caenorhabditis bovis</name>
    <dbReference type="NCBI Taxonomy" id="2654633"/>
    <lineage>
        <taxon>Eukaryota</taxon>
        <taxon>Metazoa</taxon>
        <taxon>Ecdysozoa</taxon>
        <taxon>Nematoda</taxon>
        <taxon>Chromadorea</taxon>
        <taxon>Rhabditida</taxon>
        <taxon>Rhabditina</taxon>
        <taxon>Rhabditomorpha</taxon>
        <taxon>Rhabditoidea</taxon>
        <taxon>Rhabditidae</taxon>
        <taxon>Peloderinae</taxon>
        <taxon>Caenorhabditis</taxon>
    </lineage>
</organism>
<evidence type="ECO:0000313" key="2">
    <source>
        <dbReference type="Proteomes" id="UP000494206"/>
    </source>
</evidence>
<comment type="caution">
    <text evidence="1">The sequence shown here is derived from an EMBL/GenBank/DDBJ whole genome shotgun (WGS) entry which is preliminary data.</text>
</comment>
<gene>
    <name evidence="1" type="ORF">CBOVIS_LOCUS12951</name>
</gene>
<name>A0A8S1FF79_9PELO</name>
<dbReference type="AlphaFoldDB" id="A0A8S1FF79"/>